<evidence type="ECO:0000313" key="1">
    <source>
        <dbReference type="EMBL" id="OWP79684.1"/>
    </source>
</evidence>
<comment type="caution">
    <text evidence="1">The sequence shown here is derived from an EMBL/GenBank/DDBJ whole genome shotgun (WGS) entry which is preliminary data.</text>
</comment>
<organism evidence="1 2">
    <name type="scientific">Flavobacterium columnare</name>
    <dbReference type="NCBI Taxonomy" id="996"/>
    <lineage>
        <taxon>Bacteria</taxon>
        <taxon>Pseudomonadati</taxon>
        <taxon>Bacteroidota</taxon>
        <taxon>Flavobacteriia</taxon>
        <taxon>Flavobacteriales</taxon>
        <taxon>Flavobacteriaceae</taxon>
        <taxon>Flavobacterium</taxon>
    </lineage>
</organism>
<dbReference type="AlphaFoldDB" id="A0A246GE62"/>
<dbReference type="EMBL" id="MTCY01000001">
    <property type="protein sequence ID" value="OWP79684.1"/>
    <property type="molecule type" value="Genomic_DNA"/>
</dbReference>
<accession>A0A246GE62</accession>
<reference evidence="1 2" key="1">
    <citation type="journal article" date="2017" name="Infect. Genet. Evol.">
        <title>Comparative genome analysis of fish pathogen Flavobacterium columnare reveals extensive sequence diversity within the species.</title>
        <authorList>
            <person name="Kayansamruaj P."/>
            <person name="Dong H.T."/>
            <person name="Hirono I."/>
            <person name="Kondo H."/>
            <person name="Senapin S."/>
            <person name="Rodkhum C."/>
        </authorList>
    </citation>
    <scope>NUCLEOTIDE SEQUENCE [LARGE SCALE GENOMIC DNA]</scope>
    <source>
        <strain evidence="1 2">1214</strain>
    </source>
</reference>
<gene>
    <name evidence="1" type="ORF">BWK62_00135</name>
</gene>
<name>A0A246GE62_9FLAO</name>
<evidence type="ECO:0000313" key="2">
    <source>
        <dbReference type="Proteomes" id="UP000198034"/>
    </source>
</evidence>
<sequence>MRFFLIASVTTTFFLLSCSKEEEKTNNQLNTNILPDIVLNPIKKDFLVEGEELIINGVNFVRKDEKTKLVFKSFLTNQVIEKEVTPVSNTELRFTITNELSLDRNSLSVKIGQKVSNSEPLFIIKRGWNKINAFNQTESILKSYVFEDTNNLIMYVEIALGGNRYDRKIIKTEASYLGYTDINTRLFDYVSDFTMFNSTTGAGCNGDSAYPTNDSFDTFKRNLLLGPASSNPSLPIVIDMNYIYYFTQNKFLFYNVFGVEFLTEDGGRTFTNIPQPYVTRKILFPGTTNPHIDSNIKSNPMITLIGKSISNNKFYKLGRRYTKETPKSPVVKKNLVLESPTGYDNWTIVDTTTVLNNNFNNIPKFLTIDKIFIISDNNLYISSNLQASWSLFKSNVKYFSLRTLNEIYIHQNDAIYKSIDAGQTWNLELNLPANSVVNDISFTKGKVVVSGSNGLLFIKYE</sequence>
<dbReference type="SUPFAM" id="SSF110296">
    <property type="entry name" value="Oligoxyloglucan reducing end-specific cellobiohydrolase"/>
    <property type="match status" value="1"/>
</dbReference>
<evidence type="ECO:0008006" key="3">
    <source>
        <dbReference type="Google" id="ProtNLM"/>
    </source>
</evidence>
<dbReference type="PROSITE" id="PS51257">
    <property type="entry name" value="PROKAR_LIPOPROTEIN"/>
    <property type="match status" value="1"/>
</dbReference>
<proteinExistence type="predicted"/>
<dbReference type="Proteomes" id="UP000198034">
    <property type="component" value="Unassembled WGS sequence"/>
</dbReference>
<protein>
    <recommendedName>
        <fullName evidence="3">IPT/TIG domain-containing protein</fullName>
    </recommendedName>
</protein>